<gene>
    <name evidence="2" type="ORF">g.23468</name>
</gene>
<feature type="compositionally biased region" description="Basic and acidic residues" evidence="1">
    <location>
        <begin position="123"/>
        <end position="133"/>
    </location>
</feature>
<evidence type="ECO:0000313" key="2">
    <source>
        <dbReference type="EMBL" id="JAS28446.1"/>
    </source>
</evidence>
<evidence type="ECO:0000256" key="1">
    <source>
        <dbReference type="SAM" id="MobiDB-lite"/>
    </source>
</evidence>
<proteinExistence type="predicted"/>
<feature type="region of interest" description="Disordered" evidence="1">
    <location>
        <begin position="65"/>
        <end position="142"/>
    </location>
</feature>
<accession>A0A1B6DS02</accession>
<reference evidence="2" key="1">
    <citation type="submission" date="2015-12" db="EMBL/GenBank/DDBJ databases">
        <title>De novo transcriptome assembly of four potential Pierce s Disease insect vectors from Arizona vineyards.</title>
        <authorList>
            <person name="Tassone E.E."/>
        </authorList>
    </citation>
    <scope>NUCLEOTIDE SEQUENCE</scope>
</reference>
<name>A0A1B6DS02_9HEMI</name>
<sequence>DDKHMETEQATEVSVAGQMEIKEAIEDSAVVSVGDKQMETIQSIDSTEVGVDGHMKTEKVIKVSSEVKVEDERIHTEEPLDESSGSIDVTEKNRDDSENSIIDENNSKNVETVGVKSDSQDITVKREDSEIDKASSGNNETSFSKANCKQIFNDSDGLKIVKENCKHEVFINYSEDIKVIKDDCTGSVCVNESPEVQIAEERCENEDNKNEFEEDNCRRVINDFKSKSVREENNTSTKIESDDIKIVEENLQIKESTNLVIDESLDHKTGNITVNNEKIQGQKKEHKPKKIRILEKDSINYNVCSSEKVRDVEKDEIKKLTIDPDKSYHTQKESIPGGSKHMYSLESKGIITKSDQTKLAKNDSVEIIKGNKSSRNEKAESKEKKTTVLETKPISVSHFSNKEKSIDKTIKLVEEESKSRKKLVDPNRSKTVQHELKSVFSKYSEIKKYSKQKIVVNYLNKTSKLPEESSKKSTDNNIVSLKLSSNKNNDSIDVAEISNLEKTNNIVINADVQTSSNEVKFVNSDVECTSTITKNTDALEKEIFG</sequence>
<protein>
    <submittedName>
        <fullName evidence="2">Uncharacterized protein</fullName>
    </submittedName>
</protein>
<feature type="compositionally biased region" description="Polar residues" evidence="1">
    <location>
        <begin position="99"/>
        <end position="110"/>
    </location>
</feature>
<feature type="non-terminal residue" evidence="2">
    <location>
        <position position="1"/>
    </location>
</feature>
<dbReference type="AlphaFoldDB" id="A0A1B6DS02"/>
<feature type="compositionally biased region" description="Basic and acidic residues" evidence="1">
    <location>
        <begin position="65"/>
        <end position="78"/>
    </location>
</feature>
<organism evidence="2">
    <name type="scientific">Clastoptera arizonana</name>
    <name type="common">Arizona spittle bug</name>
    <dbReference type="NCBI Taxonomy" id="38151"/>
    <lineage>
        <taxon>Eukaryota</taxon>
        <taxon>Metazoa</taxon>
        <taxon>Ecdysozoa</taxon>
        <taxon>Arthropoda</taxon>
        <taxon>Hexapoda</taxon>
        <taxon>Insecta</taxon>
        <taxon>Pterygota</taxon>
        <taxon>Neoptera</taxon>
        <taxon>Paraneoptera</taxon>
        <taxon>Hemiptera</taxon>
        <taxon>Auchenorrhyncha</taxon>
        <taxon>Cercopoidea</taxon>
        <taxon>Clastopteridae</taxon>
        <taxon>Clastoptera</taxon>
    </lineage>
</organism>
<dbReference type="EMBL" id="GEDC01008852">
    <property type="protein sequence ID" value="JAS28446.1"/>
    <property type="molecule type" value="Transcribed_RNA"/>
</dbReference>